<keyword evidence="2" id="KW-1185">Reference proteome</keyword>
<reference evidence="1 2" key="1">
    <citation type="submission" date="2017-11" db="EMBL/GenBank/DDBJ databases">
        <title>Genome sequence of Lysinibacillus sphaericus, a lignin-degrading bacteria isolated from municipal solid waste soil.</title>
        <authorList>
            <person name="Persinoti G.F."/>
            <person name="Paixao D.A."/>
            <person name="Bugg T.D."/>
            <person name="Squina F.M."/>
        </authorList>
    </citation>
    <scope>NUCLEOTIDE SEQUENCE [LARGE SCALE GENOMIC DNA]</scope>
    <source>
        <strain evidence="1 2">A1</strain>
    </source>
</reference>
<name>A0A2S5CWQ6_LYSSH</name>
<dbReference type="Proteomes" id="UP000237319">
    <property type="component" value="Unassembled WGS sequence"/>
</dbReference>
<organism evidence="1 2">
    <name type="scientific">Lysinibacillus sphaericus</name>
    <name type="common">Bacillus sphaericus</name>
    <dbReference type="NCBI Taxonomy" id="1421"/>
    <lineage>
        <taxon>Bacteria</taxon>
        <taxon>Bacillati</taxon>
        <taxon>Bacillota</taxon>
        <taxon>Bacilli</taxon>
        <taxon>Bacillales</taxon>
        <taxon>Bacillaceae</taxon>
        <taxon>Lysinibacillus</taxon>
    </lineage>
</organism>
<sequence>MHIIALPTPKSSKGMFPNDAPIIVPIANVPQGMIHKLINAMKEDCKELKPRAIKIGAITMTARPKPLTDSIKGESPKANNNTWSIRLSVEVAIEEAIFWMDPDFSIR</sequence>
<proteinExistence type="predicted"/>
<gene>
    <name evidence="1" type="ORF">LYSIN_00027</name>
</gene>
<accession>A0A2S5CWQ6</accession>
<dbReference type="EMBL" id="PGLV01000001">
    <property type="protein sequence ID" value="POZ55245.1"/>
    <property type="molecule type" value="Genomic_DNA"/>
</dbReference>
<protein>
    <submittedName>
        <fullName evidence="1">Uncharacterized protein</fullName>
    </submittedName>
</protein>
<dbReference type="AlphaFoldDB" id="A0A2S5CWQ6"/>
<evidence type="ECO:0000313" key="2">
    <source>
        <dbReference type="Proteomes" id="UP000237319"/>
    </source>
</evidence>
<comment type="caution">
    <text evidence="1">The sequence shown here is derived from an EMBL/GenBank/DDBJ whole genome shotgun (WGS) entry which is preliminary data.</text>
</comment>
<evidence type="ECO:0000313" key="1">
    <source>
        <dbReference type="EMBL" id="POZ55245.1"/>
    </source>
</evidence>